<reference evidence="1" key="1">
    <citation type="submission" date="2022-06" db="EMBL/GenBank/DDBJ databases">
        <title>Phylogenomic reconstructions and comparative analyses of Kickxellomycotina fungi.</title>
        <authorList>
            <person name="Reynolds N.K."/>
            <person name="Stajich J.E."/>
            <person name="Barry K."/>
            <person name="Grigoriev I.V."/>
            <person name="Crous P."/>
            <person name="Smith M.E."/>
        </authorList>
    </citation>
    <scope>NUCLEOTIDE SEQUENCE</scope>
    <source>
        <strain evidence="1">RSA 2271</strain>
    </source>
</reference>
<gene>
    <name evidence="1" type="ORF">EV182_002039</name>
</gene>
<comment type="caution">
    <text evidence="1">The sequence shown here is derived from an EMBL/GenBank/DDBJ whole genome shotgun (WGS) entry which is preliminary data.</text>
</comment>
<accession>A0ACC1HG94</accession>
<evidence type="ECO:0000313" key="2">
    <source>
        <dbReference type="Proteomes" id="UP001145114"/>
    </source>
</evidence>
<feature type="non-terminal residue" evidence="1">
    <location>
        <position position="558"/>
    </location>
</feature>
<protein>
    <submittedName>
        <fullName evidence="1">Uncharacterized protein</fullName>
    </submittedName>
</protein>
<proteinExistence type="predicted"/>
<dbReference type="Proteomes" id="UP001145114">
    <property type="component" value="Unassembled WGS sequence"/>
</dbReference>
<name>A0ACC1HG94_9FUNG</name>
<evidence type="ECO:0000313" key="1">
    <source>
        <dbReference type="EMBL" id="KAJ1675045.1"/>
    </source>
</evidence>
<dbReference type="EMBL" id="JAMZIH010005521">
    <property type="protein sequence ID" value="KAJ1675045.1"/>
    <property type="molecule type" value="Genomic_DNA"/>
</dbReference>
<keyword evidence="2" id="KW-1185">Reference proteome</keyword>
<organism evidence="1 2">
    <name type="scientific">Spiromyces aspiralis</name>
    <dbReference type="NCBI Taxonomy" id="68401"/>
    <lineage>
        <taxon>Eukaryota</taxon>
        <taxon>Fungi</taxon>
        <taxon>Fungi incertae sedis</taxon>
        <taxon>Zoopagomycota</taxon>
        <taxon>Kickxellomycotina</taxon>
        <taxon>Kickxellomycetes</taxon>
        <taxon>Kickxellales</taxon>
        <taxon>Kickxellaceae</taxon>
        <taxon>Spiromyces</taxon>
    </lineage>
</organism>
<sequence>MPYKVGIITVSDSCFRKEAEDKSGPSLCRMFTSDESGSWEIGPTAIVPDEVEQIAAAVKAWCRVGDSEEGPDTCDVVVTTGGTGLTPRDVTIKALSPLYTKPLPSFSIAMVVGSLKITPFAALSQVSCGIIGTTIVISVPGSRKGSIENLQQVLPILPHAVATAKAEGGSSRLLHTSTGISVGHHPRHKQQQQQQQPSPHRGCRCERDDGSGNDSIGTAVDKLTTDPSTAVARRHRKSPYPLIPFDDALRIVLEHTPVLPAQKLPVGLGLIGSVLAKDAVAVEDVPGYRASIVDGYAVISSDGPGTFKVVDASTAGDADRGDGQVEPLRPGQVARITTGAPLYPGADAVVMVEDTEVVEASPDGTREILVQINATVEPGESVREIGSDIKVGQVVLRAGDRISPVGGEIGTLIAAGIPRVTAYRRPRIGIFSTGDEVVNSLEPAPGDPCSSGSGINTVADASLPPLKPGQIRDTNRPSLLAAARGVGLDVIDLGIIKDDPRELELQLRRALDLCDVLVTTGGVSMGEKDWLKPVLEHKLNATIHFGRIRMKPAKPTTF</sequence>